<dbReference type="PIRSF" id="PIRSF003101">
    <property type="entry name" value="FtsA"/>
    <property type="match status" value="1"/>
</dbReference>
<keyword evidence="1 5" id="KW-1003">Cell membrane</keyword>
<keyword evidence="4 5" id="KW-0131">Cell cycle</keyword>
<dbReference type="GO" id="GO:0043093">
    <property type="term" value="P:FtsZ-dependent cytokinesis"/>
    <property type="evidence" value="ECO:0007669"/>
    <property type="project" value="UniProtKB-UniRule"/>
</dbReference>
<comment type="subcellular location">
    <subcellularLocation>
        <location evidence="5">Cell membrane</location>
        <topology evidence="5">Peripheral membrane protein</topology>
        <orientation evidence="5">Cytoplasmic side</orientation>
    </subcellularLocation>
    <text evidence="5">Localizes to the Z ring in an FtsZ-dependent manner. Targeted to the membrane through a conserved C-terminal amphipathic helix.</text>
</comment>
<dbReference type="PANTHER" id="PTHR32432">
    <property type="entry name" value="CELL DIVISION PROTEIN FTSA-RELATED"/>
    <property type="match status" value="1"/>
</dbReference>
<dbReference type="Gene3D" id="3.30.1490.110">
    <property type="match status" value="1"/>
</dbReference>
<comment type="similarity">
    <text evidence="5 6">Belongs to the FtsA/MreB family.</text>
</comment>
<evidence type="ECO:0000256" key="4">
    <source>
        <dbReference type="ARBA" id="ARBA00023306"/>
    </source>
</evidence>
<comment type="caution">
    <text evidence="8">The sequence shown here is derived from an EMBL/GenBank/DDBJ whole genome shotgun (WGS) entry which is preliminary data.</text>
</comment>
<dbReference type="PANTHER" id="PTHR32432:SF4">
    <property type="entry name" value="CELL DIVISION PROTEIN FTSA"/>
    <property type="match status" value="1"/>
</dbReference>
<comment type="subunit">
    <text evidence="5">Self-interacts. Interacts with FtsZ.</text>
</comment>
<keyword evidence="9" id="KW-1185">Reference proteome</keyword>
<evidence type="ECO:0000313" key="8">
    <source>
        <dbReference type="EMBL" id="MBB5225510.1"/>
    </source>
</evidence>
<dbReference type="InterPro" id="IPR003494">
    <property type="entry name" value="SHS2_FtsA"/>
</dbReference>
<dbReference type="HAMAP" id="MF_02033">
    <property type="entry name" value="FtsA"/>
    <property type="match status" value="1"/>
</dbReference>
<gene>
    <name evidence="5" type="primary">ftsA</name>
    <name evidence="8" type="ORF">HNP76_000854</name>
</gene>
<dbReference type="GO" id="GO:0032153">
    <property type="term" value="C:cell division site"/>
    <property type="evidence" value="ECO:0007669"/>
    <property type="project" value="UniProtKB-UniRule"/>
</dbReference>
<reference evidence="8 9" key="1">
    <citation type="submission" date="2020-08" db="EMBL/GenBank/DDBJ databases">
        <title>Genomic Encyclopedia of Type Strains, Phase IV (KMG-IV): sequencing the most valuable type-strain genomes for metagenomic binning, comparative biology and taxonomic classification.</title>
        <authorList>
            <person name="Goeker M."/>
        </authorList>
    </citation>
    <scope>NUCLEOTIDE SEQUENCE [LARGE SCALE GENOMIC DNA]</scope>
    <source>
        <strain evidence="8 9">DSM 103462</strain>
    </source>
</reference>
<feature type="domain" description="SHS2" evidence="7">
    <location>
        <begin position="5"/>
        <end position="197"/>
    </location>
</feature>
<dbReference type="CDD" id="cd24048">
    <property type="entry name" value="ASKHA_NBD_FtsA"/>
    <property type="match status" value="1"/>
</dbReference>
<evidence type="ECO:0000256" key="6">
    <source>
        <dbReference type="PIRNR" id="PIRNR003101"/>
    </source>
</evidence>
<dbReference type="GO" id="GO:0009898">
    <property type="term" value="C:cytoplasmic side of plasma membrane"/>
    <property type="evidence" value="ECO:0007669"/>
    <property type="project" value="UniProtKB-UniRule"/>
</dbReference>
<dbReference type="EMBL" id="JACHFQ010000002">
    <property type="protein sequence ID" value="MBB5225510.1"/>
    <property type="molecule type" value="Genomic_DNA"/>
</dbReference>
<evidence type="ECO:0000256" key="5">
    <source>
        <dbReference type="HAMAP-Rule" id="MF_02033"/>
    </source>
</evidence>
<dbReference type="SUPFAM" id="SSF53067">
    <property type="entry name" value="Actin-like ATPase domain"/>
    <property type="match status" value="2"/>
</dbReference>
<dbReference type="RefSeq" id="WP_184657852.1">
    <property type="nucleotide sequence ID" value="NZ_CP031518.1"/>
</dbReference>
<proteinExistence type="inferred from homology"/>
<evidence type="ECO:0000256" key="3">
    <source>
        <dbReference type="ARBA" id="ARBA00023136"/>
    </source>
</evidence>
<comment type="function">
    <text evidence="5 6">Cell division protein that is involved in the assembly of the Z ring. May serve as a membrane anchor for the Z ring.</text>
</comment>
<dbReference type="AlphaFoldDB" id="A0A7W8G7Z6"/>
<keyword evidence="2 5" id="KW-0132">Cell division</keyword>
<dbReference type="InterPro" id="IPR043129">
    <property type="entry name" value="ATPase_NBD"/>
</dbReference>
<dbReference type="InterPro" id="IPR020823">
    <property type="entry name" value="Cell_div_FtsA"/>
</dbReference>
<dbReference type="Pfam" id="PF14450">
    <property type="entry name" value="FtsA"/>
    <property type="match status" value="1"/>
</dbReference>
<dbReference type="Proteomes" id="UP000518887">
    <property type="component" value="Unassembled WGS sequence"/>
</dbReference>
<sequence length="417" mass="45297">MSNIVVGLDIGTCFVRAVIGVVNDDKTVEIVDVAKKPSSGCLRNGTIVNIEATKQCIHEVIDEVEQNTGLEVQSCVTGIGGVQIESINSKGAVAISSYGKSERAITEDDVKRVIDCANSIKVPLDRKLLHVIPQQYIIDGTDGFKNPVNNIAIRLEADVHIITASRTAVQNITTCVDQANYQLDEVMLKTLACTEAVMIEDEKKLGSILIDIGGGTTDVIVVLNDAPICTCSIPIGGNLVTNDIAIVKGIPNSTAEKIKIENGCCWLPLVENENEEVLIPGFGSRSTELTTKVELCQIIYPRMEEIFTMVRDEICRRLSSMQLSGSIILTGGGAQLNGAVEMAQSVFNTSSVRLGYPQKMGGMEDKYRVPEYATAVGLILAHKDHAQLEKKHSKKREAAIPKPQGESTFKKFMKKFF</sequence>
<keyword evidence="3 5" id="KW-0472">Membrane</keyword>
<evidence type="ECO:0000313" key="9">
    <source>
        <dbReference type="Proteomes" id="UP000518887"/>
    </source>
</evidence>
<evidence type="ECO:0000256" key="2">
    <source>
        <dbReference type="ARBA" id="ARBA00022618"/>
    </source>
</evidence>
<organism evidence="8 9">
    <name type="scientific">Treponema ruminis</name>
    <dbReference type="NCBI Taxonomy" id="744515"/>
    <lineage>
        <taxon>Bacteria</taxon>
        <taxon>Pseudomonadati</taxon>
        <taxon>Spirochaetota</taxon>
        <taxon>Spirochaetia</taxon>
        <taxon>Spirochaetales</taxon>
        <taxon>Treponemataceae</taxon>
        <taxon>Treponema</taxon>
    </lineage>
</organism>
<evidence type="ECO:0000259" key="7">
    <source>
        <dbReference type="SMART" id="SM00842"/>
    </source>
</evidence>
<name>A0A7W8G7Z6_9SPIR</name>
<dbReference type="Pfam" id="PF02491">
    <property type="entry name" value="SHS2_FTSA"/>
    <property type="match status" value="1"/>
</dbReference>
<accession>A0A7W8G7Z6</accession>
<dbReference type="NCBIfam" id="TIGR01174">
    <property type="entry name" value="ftsA"/>
    <property type="match status" value="1"/>
</dbReference>
<dbReference type="Gene3D" id="3.30.420.40">
    <property type="match status" value="2"/>
</dbReference>
<evidence type="ECO:0000256" key="1">
    <source>
        <dbReference type="ARBA" id="ARBA00022475"/>
    </source>
</evidence>
<dbReference type="InterPro" id="IPR050696">
    <property type="entry name" value="FtsA/MreB"/>
</dbReference>
<protein>
    <recommendedName>
        <fullName evidence="5 6">Cell division protein FtsA</fullName>
    </recommendedName>
</protein>
<dbReference type="SMART" id="SM00842">
    <property type="entry name" value="FtsA"/>
    <property type="match status" value="1"/>
</dbReference>